<dbReference type="Proteomes" id="UP001470230">
    <property type="component" value="Unassembled WGS sequence"/>
</dbReference>
<comment type="caution">
    <text evidence="1">The sequence shown here is derived from an EMBL/GenBank/DDBJ whole genome shotgun (WGS) entry which is preliminary data.</text>
</comment>
<proteinExistence type="predicted"/>
<evidence type="ECO:0000313" key="2">
    <source>
        <dbReference type="Proteomes" id="UP001470230"/>
    </source>
</evidence>
<sequence length="105" mass="11984">MSCVFIKLETKDSLTNIKDQKTYSINATVNVNNLTINPGIENLQYKEEAYRRSPEWLHHLHHKYFIEIIKISLPEPFCFLDGASTYEIGSHGQSVAVKPVSFTIA</sequence>
<reference evidence="1 2" key="1">
    <citation type="submission" date="2024-04" db="EMBL/GenBank/DDBJ databases">
        <title>Tritrichomonas musculus Genome.</title>
        <authorList>
            <person name="Alves-Ferreira E."/>
            <person name="Grigg M."/>
            <person name="Lorenzi H."/>
            <person name="Galac M."/>
        </authorList>
    </citation>
    <scope>NUCLEOTIDE SEQUENCE [LARGE SCALE GENOMIC DNA]</scope>
    <source>
        <strain evidence="1 2">EAF2021</strain>
    </source>
</reference>
<keyword evidence="2" id="KW-1185">Reference proteome</keyword>
<evidence type="ECO:0000313" key="1">
    <source>
        <dbReference type="EMBL" id="KAK8899190.1"/>
    </source>
</evidence>
<dbReference type="EMBL" id="JAPFFF010000001">
    <property type="protein sequence ID" value="KAK8899190.1"/>
    <property type="molecule type" value="Genomic_DNA"/>
</dbReference>
<accession>A0ABR2L750</accession>
<protein>
    <submittedName>
        <fullName evidence="1">Uncharacterized protein</fullName>
    </submittedName>
</protein>
<organism evidence="1 2">
    <name type="scientific">Tritrichomonas musculus</name>
    <dbReference type="NCBI Taxonomy" id="1915356"/>
    <lineage>
        <taxon>Eukaryota</taxon>
        <taxon>Metamonada</taxon>
        <taxon>Parabasalia</taxon>
        <taxon>Tritrichomonadida</taxon>
        <taxon>Tritrichomonadidae</taxon>
        <taxon>Tritrichomonas</taxon>
    </lineage>
</organism>
<name>A0ABR2L750_9EUKA</name>
<gene>
    <name evidence="1" type="ORF">M9Y10_001492</name>
</gene>